<gene>
    <name evidence="8" type="ORF">GQ43DRAFT_380508</name>
</gene>
<comment type="subcellular location">
    <subcellularLocation>
        <location evidence="1">Membrane</location>
        <topology evidence="1">Multi-pass membrane protein</topology>
    </subcellularLocation>
</comment>
<dbReference type="Pfam" id="PF20684">
    <property type="entry name" value="Fung_rhodopsin"/>
    <property type="match status" value="1"/>
</dbReference>
<evidence type="ECO:0000256" key="6">
    <source>
        <dbReference type="SAM" id="Phobius"/>
    </source>
</evidence>
<feature type="transmembrane region" description="Helical" evidence="6">
    <location>
        <begin position="12"/>
        <end position="33"/>
    </location>
</feature>
<feature type="transmembrane region" description="Helical" evidence="6">
    <location>
        <begin position="231"/>
        <end position="251"/>
    </location>
</feature>
<feature type="transmembrane region" description="Helical" evidence="6">
    <location>
        <begin position="194"/>
        <end position="219"/>
    </location>
</feature>
<dbReference type="Proteomes" id="UP000799536">
    <property type="component" value="Unassembled WGS sequence"/>
</dbReference>
<keyword evidence="2 6" id="KW-0812">Transmembrane</keyword>
<keyword evidence="3 6" id="KW-1133">Transmembrane helix</keyword>
<dbReference type="InterPro" id="IPR049326">
    <property type="entry name" value="Rhodopsin_dom_fungi"/>
</dbReference>
<reference evidence="8" key="1">
    <citation type="journal article" date="2020" name="Stud. Mycol.">
        <title>101 Dothideomycetes genomes: a test case for predicting lifestyles and emergence of pathogens.</title>
        <authorList>
            <person name="Haridas S."/>
            <person name="Albert R."/>
            <person name="Binder M."/>
            <person name="Bloem J."/>
            <person name="Labutti K."/>
            <person name="Salamov A."/>
            <person name="Andreopoulos B."/>
            <person name="Baker S."/>
            <person name="Barry K."/>
            <person name="Bills G."/>
            <person name="Bluhm B."/>
            <person name="Cannon C."/>
            <person name="Castanera R."/>
            <person name="Culley D."/>
            <person name="Daum C."/>
            <person name="Ezra D."/>
            <person name="Gonzalez J."/>
            <person name="Henrissat B."/>
            <person name="Kuo A."/>
            <person name="Liang C."/>
            <person name="Lipzen A."/>
            <person name="Lutzoni F."/>
            <person name="Magnuson J."/>
            <person name="Mondo S."/>
            <person name="Nolan M."/>
            <person name="Ohm R."/>
            <person name="Pangilinan J."/>
            <person name="Park H.-J."/>
            <person name="Ramirez L."/>
            <person name="Alfaro M."/>
            <person name="Sun H."/>
            <person name="Tritt A."/>
            <person name="Yoshinaga Y."/>
            <person name="Zwiers L.-H."/>
            <person name="Turgeon B."/>
            <person name="Goodwin S."/>
            <person name="Spatafora J."/>
            <person name="Crous P."/>
            <person name="Grigoriev I."/>
        </authorList>
    </citation>
    <scope>NUCLEOTIDE SEQUENCE</scope>
    <source>
        <strain evidence="8">ATCC 74209</strain>
    </source>
</reference>
<evidence type="ECO:0000256" key="5">
    <source>
        <dbReference type="ARBA" id="ARBA00038359"/>
    </source>
</evidence>
<feature type="transmembrane region" description="Helical" evidence="6">
    <location>
        <begin position="86"/>
        <end position="119"/>
    </location>
</feature>
<evidence type="ECO:0000256" key="4">
    <source>
        <dbReference type="ARBA" id="ARBA00023136"/>
    </source>
</evidence>
<dbReference type="AlphaFoldDB" id="A0A9P4JDZ7"/>
<evidence type="ECO:0000313" key="8">
    <source>
        <dbReference type="EMBL" id="KAF2197643.1"/>
    </source>
</evidence>
<proteinExistence type="inferred from homology"/>
<dbReference type="InterPro" id="IPR052337">
    <property type="entry name" value="SAT4-like"/>
</dbReference>
<dbReference type="PANTHER" id="PTHR33048:SF157">
    <property type="entry name" value="INTEGRAL MEMBRANE PROTEIN"/>
    <property type="match status" value="1"/>
</dbReference>
<feature type="transmembrane region" description="Helical" evidence="6">
    <location>
        <begin position="45"/>
        <end position="66"/>
    </location>
</feature>
<comment type="caution">
    <text evidence="8">The sequence shown here is derived from an EMBL/GenBank/DDBJ whole genome shotgun (WGS) entry which is preliminary data.</text>
</comment>
<evidence type="ECO:0000256" key="3">
    <source>
        <dbReference type="ARBA" id="ARBA00022989"/>
    </source>
</evidence>
<evidence type="ECO:0000256" key="1">
    <source>
        <dbReference type="ARBA" id="ARBA00004141"/>
    </source>
</evidence>
<evidence type="ECO:0000313" key="9">
    <source>
        <dbReference type="Proteomes" id="UP000799536"/>
    </source>
</evidence>
<evidence type="ECO:0000256" key="2">
    <source>
        <dbReference type="ARBA" id="ARBA00022692"/>
    </source>
</evidence>
<accession>A0A9P4JDZ7</accession>
<evidence type="ECO:0000259" key="7">
    <source>
        <dbReference type="Pfam" id="PF20684"/>
    </source>
</evidence>
<dbReference type="PANTHER" id="PTHR33048">
    <property type="entry name" value="PTH11-LIKE INTEGRAL MEMBRANE PROTEIN (AFU_ORTHOLOGUE AFUA_5G11245)"/>
    <property type="match status" value="1"/>
</dbReference>
<keyword evidence="9" id="KW-1185">Reference proteome</keyword>
<feature type="non-terminal residue" evidence="8">
    <location>
        <position position="1"/>
    </location>
</feature>
<comment type="similarity">
    <text evidence="5">Belongs to the SAT4 family.</text>
</comment>
<dbReference type="EMBL" id="ML994213">
    <property type="protein sequence ID" value="KAF2197643.1"/>
    <property type="molecule type" value="Genomic_DNA"/>
</dbReference>
<feature type="transmembrane region" description="Helical" evidence="6">
    <location>
        <begin position="131"/>
        <end position="152"/>
    </location>
</feature>
<protein>
    <recommendedName>
        <fullName evidence="7">Rhodopsin domain-containing protein</fullName>
    </recommendedName>
</protein>
<name>A0A9P4JDZ7_9PLEO</name>
<dbReference type="OrthoDB" id="3934549at2759"/>
<keyword evidence="4 6" id="KW-0472">Membrane</keyword>
<organism evidence="8 9">
    <name type="scientific">Delitschia confertaspora ATCC 74209</name>
    <dbReference type="NCBI Taxonomy" id="1513339"/>
    <lineage>
        <taxon>Eukaryota</taxon>
        <taxon>Fungi</taxon>
        <taxon>Dikarya</taxon>
        <taxon>Ascomycota</taxon>
        <taxon>Pezizomycotina</taxon>
        <taxon>Dothideomycetes</taxon>
        <taxon>Pleosporomycetidae</taxon>
        <taxon>Pleosporales</taxon>
        <taxon>Delitschiaceae</taxon>
        <taxon>Delitschia</taxon>
    </lineage>
</organism>
<dbReference type="GO" id="GO:0016020">
    <property type="term" value="C:membrane"/>
    <property type="evidence" value="ECO:0007669"/>
    <property type="project" value="UniProtKB-SubCell"/>
</dbReference>
<feature type="domain" description="Rhodopsin" evidence="7">
    <location>
        <begin position="30"/>
        <end position="293"/>
    </location>
</feature>
<sequence length="376" mass="42081">IFQLVMMDPGITAFVTGIALSTFSTVIVAFRLYCRYIRMHTIHLFDYFIIGALLVTWGNTVLNYYQVTFGAGVHFPDLITPKRPQVLHAIFGTLITWYIYRMSYPVALCLVKFSLLFFYRTLATSCNFRRIVTITIAFVGIYTASMIIAGAFQCRRPSDAWSITGYLAWISPPTKLTHGKATHPARQKCFDPTYLWAAFAGVNLFTDIVVLVLPIPMLLSLRLPLTKRLGLVSIFSLGFLAIVASSLRVWILTLWAESVASQQKYGTDLLLWGQVEINSGIVSASIPFLKQFFTGRRSTTRGSDTVAIERPTPRPLKPFCPTLHQDKKLDVTQCSMGRPETEPGEMGWRPFITVPANLSSKEGSKNDSVIQIGIAK</sequence>